<evidence type="ECO:0000256" key="1">
    <source>
        <dbReference type="SAM" id="MobiDB-lite"/>
    </source>
</evidence>
<organism evidence="2 3">
    <name type="scientific">Nelumbo nucifera</name>
    <name type="common">Sacred lotus</name>
    <dbReference type="NCBI Taxonomy" id="4432"/>
    <lineage>
        <taxon>Eukaryota</taxon>
        <taxon>Viridiplantae</taxon>
        <taxon>Streptophyta</taxon>
        <taxon>Embryophyta</taxon>
        <taxon>Tracheophyta</taxon>
        <taxon>Spermatophyta</taxon>
        <taxon>Magnoliopsida</taxon>
        <taxon>Proteales</taxon>
        <taxon>Nelumbonaceae</taxon>
        <taxon>Nelumbo</taxon>
    </lineage>
</organism>
<gene>
    <name evidence="2" type="ORF">HUJ06_011759</name>
</gene>
<sequence length="36" mass="3998">MLHSPCEGPSNPRQIHICPSNPSGDGKTRRVHFNVE</sequence>
<comment type="caution">
    <text evidence="2">The sequence shown here is derived from an EMBL/GenBank/DDBJ whole genome shotgun (WGS) entry which is preliminary data.</text>
</comment>
<accession>A0A822YUI9</accession>
<keyword evidence="3" id="KW-1185">Reference proteome</keyword>
<dbReference type="AlphaFoldDB" id="A0A822YUI9"/>
<protein>
    <submittedName>
        <fullName evidence="2">Uncharacterized protein</fullName>
    </submittedName>
</protein>
<evidence type="ECO:0000313" key="2">
    <source>
        <dbReference type="EMBL" id="DAD32908.1"/>
    </source>
</evidence>
<name>A0A822YUI9_NELNU</name>
<dbReference type="Proteomes" id="UP000607653">
    <property type="component" value="Unassembled WGS sequence"/>
</dbReference>
<feature type="region of interest" description="Disordered" evidence="1">
    <location>
        <begin position="1"/>
        <end position="36"/>
    </location>
</feature>
<evidence type="ECO:0000313" key="3">
    <source>
        <dbReference type="Proteomes" id="UP000607653"/>
    </source>
</evidence>
<dbReference type="EMBL" id="DUZY01000003">
    <property type="protein sequence ID" value="DAD32908.1"/>
    <property type="molecule type" value="Genomic_DNA"/>
</dbReference>
<reference evidence="2 3" key="1">
    <citation type="journal article" date="2020" name="Mol. Biol. Evol.">
        <title>Distinct Expression and Methylation Patterns for Genes with Different Fates following a Single Whole-Genome Duplication in Flowering Plants.</title>
        <authorList>
            <person name="Shi T."/>
            <person name="Rahmani R.S."/>
            <person name="Gugger P.F."/>
            <person name="Wang M."/>
            <person name="Li H."/>
            <person name="Zhang Y."/>
            <person name="Li Z."/>
            <person name="Wang Q."/>
            <person name="Van de Peer Y."/>
            <person name="Marchal K."/>
            <person name="Chen J."/>
        </authorList>
    </citation>
    <scope>NUCLEOTIDE SEQUENCE [LARGE SCALE GENOMIC DNA]</scope>
    <source>
        <tissue evidence="2">Leaf</tissue>
    </source>
</reference>
<proteinExistence type="predicted"/>